<dbReference type="PROSITE" id="PS50234">
    <property type="entry name" value="VWFA"/>
    <property type="match status" value="1"/>
</dbReference>
<dbReference type="Proteomes" id="UP000694888">
    <property type="component" value="Unplaced"/>
</dbReference>
<dbReference type="PANTHER" id="PTHR46478">
    <property type="entry name" value="VON WILLEBRAND FACTOR A DOMAIN-CONTAINING PROTEIN 3A"/>
    <property type="match status" value="1"/>
</dbReference>
<evidence type="ECO:0000259" key="2">
    <source>
        <dbReference type="PROSITE" id="PS50234"/>
    </source>
</evidence>
<name>A0ABM1VV15_APLCA</name>
<dbReference type="InterPro" id="IPR036465">
    <property type="entry name" value="vWFA_dom_sf"/>
</dbReference>
<dbReference type="SUPFAM" id="SSF53300">
    <property type="entry name" value="vWA-like"/>
    <property type="match status" value="3"/>
</dbReference>
<dbReference type="CDD" id="cd00198">
    <property type="entry name" value="vWFA"/>
    <property type="match status" value="2"/>
</dbReference>
<dbReference type="RefSeq" id="XP_035826257.1">
    <property type="nucleotide sequence ID" value="XM_035970364.1"/>
</dbReference>
<evidence type="ECO:0000313" key="3">
    <source>
        <dbReference type="Proteomes" id="UP000694888"/>
    </source>
</evidence>
<protein>
    <submittedName>
        <fullName evidence="4">von Willebrand factor A domain-containing protein 3A isoform X1</fullName>
    </submittedName>
</protein>
<dbReference type="InterPro" id="IPR002035">
    <property type="entry name" value="VWF_A"/>
</dbReference>
<feature type="compositionally biased region" description="Low complexity" evidence="1">
    <location>
        <begin position="863"/>
        <end position="878"/>
    </location>
</feature>
<dbReference type="GeneID" id="101862955"/>
<proteinExistence type="predicted"/>
<evidence type="ECO:0000256" key="1">
    <source>
        <dbReference type="SAM" id="MobiDB-lite"/>
    </source>
</evidence>
<sequence>MDIFGSMFSRRLKKDPADDSGEEKEKADKKERPLPGDASMRFDINIEEGEAVLDKTDNDDDDVDLSVDEDLEEEDLDEVIGDSDDEREKRWRPPTIKNARPPHPLTVTHVKQTLDLQRLQDIASAANAENQHSEEWLQTHSIAYLKLSLNDLVDKGKIGRLHPDQQTGKVTQHIQFDAYDVNEFEYKLNVAIELYTKRIKWLLQGSKRIFGHLMGKRVAICVDTSDANMGFGRQTAFQESLLHLIDEQLTSKTGIYLVSFGTEMAPLWPVVRDVNYHLMEEAKIWASQLRSTGGTNLLKAMKHVMKLPDVDTVVLVLGSVPDQPSELLCDYIYQMGVGKGVTLHTVAYDCSNNQTNVTLKKLADSSGGRYHCYTASCEWEQKEQIYTGTDISLLLMEIREAQDVINKIKEMRQGMMGNAIISIMNEITTEVSKLPQSRFLPRPPGHDLPLRVDVPNFHPRTSQEWLHQHGLKAKKLDLYQVLAPNAYSYREEFVPVIKKAVQSQVHEKAMVQFPWKDGSLKNLHVDMTALFEYQKQLSDAVMLYEKRVDWLASGSRRIFGTVTEKNVVVLIDTSVSNINYLVHIQHSMRLLMEEQIANKDYFNIIAFGSQARQFMPTMVRPTPEHLQKAWKWILELQCGGSRNFLNAYRMAVENDEEIKHHIFVQGAYLFTSGVPDQMSEVVASYIEEASTGRGVRLHSILFNVDDYDANGAIPGRYANITRTAECLRNMAHITGGRFHWFRETGNQHELFGNAGIIENDDIQYVNSEIDKALNFSRKCAMLVESVKKKYRNRFLHHPEMRAIESRSSQRHLNCIPAPEVPPQFSALPPPGAQGAVQPRYANYGSSSRQVEEGTDRSPHRAISWRPSSASSTGSSQDSKTAHKPLSLRQRPSSARDPMQRSRNIRRTANQVSTQHFFLDKKHSTGSVINKFTGPKPVRKQVPHLIIPEQEDSITSKEWLRVYSLSKLKLDLNRMVSGPDCKHEEKNVKILHKNITAKVYPDVFPTVNVKGTMKYMQLLPHELNDYELQLEKTLRRYLKRLQWLLSGSRRVFGTMVHKKVSILIDTSGSMEPRMEELKKELASLVWDQLHKQSIEFNFIRFSGNCTVWRDAIQSPTESNCHDAIRWVSQLMASGNTCTLEALQLAFRDPDIDAIYLLTDGKPDTSTSLVLREVSKRNEKRNISVNTISFNCTDSTANNFLRLLATETGGRYHRIHDDFDAQLFVHKLLSEGFKDCEYPHLPTFEGDDLRKLGAEISQARKFLQQARVYKALYQAKATPSVERPSSAKGAAPFVVGKPRPAPPTKS</sequence>
<feature type="compositionally biased region" description="Acidic residues" evidence="1">
    <location>
        <begin position="45"/>
        <end position="85"/>
    </location>
</feature>
<feature type="compositionally biased region" description="Basic and acidic residues" evidence="1">
    <location>
        <begin position="23"/>
        <end position="34"/>
    </location>
</feature>
<accession>A0ABM1VV15</accession>
<keyword evidence="3" id="KW-1185">Reference proteome</keyword>
<organism evidence="3 4">
    <name type="scientific">Aplysia californica</name>
    <name type="common">California sea hare</name>
    <dbReference type="NCBI Taxonomy" id="6500"/>
    <lineage>
        <taxon>Eukaryota</taxon>
        <taxon>Metazoa</taxon>
        <taxon>Spiralia</taxon>
        <taxon>Lophotrochozoa</taxon>
        <taxon>Mollusca</taxon>
        <taxon>Gastropoda</taxon>
        <taxon>Heterobranchia</taxon>
        <taxon>Euthyneura</taxon>
        <taxon>Tectipleura</taxon>
        <taxon>Aplysiida</taxon>
        <taxon>Aplysioidea</taxon>
        <taxon>Aplysiidae</taxon>
        <taxon>Aplysia</taxon>
    </lineage>
</organism>
<feature type="compositionally biased region" description="Basic and acidic residues" evidence="1">
    <location>
        <begin position="849"/>
        <end position="858"/>
    </location>
</feature>
<feature type="region of interest" description="Disordered" evidence="1">
    <location>
        <begin position="1"/>
        <end position="103"/>
    </location>
</feature>
<dbReference type="SMART" id="SM00327">
    <property type="entry name" value="VWA"/>
    <property type="match status" value="3"/>
</dbReference>
<feature type="domain" description="VWFA" evidence="2">
    <location>
        <begin position="1058"/>
        <end position="1230"/>
    </location>
</feature>
<evidence type="ECO:0000313" key="4">
    <source>
        <dbReference type="RefSeq" id="XP_035826257.1"/>
    </source>
</evidence>
<feature type="region of interest" description="Disordered" evidence="1">
    <location>
        <begin position="813"/>
        <end position="906"/>
    </location>
</feature>
<reference evidence="4" key="1">
    <citation type="submission" date="2025-08" db="UniProtKB">
        <authorList>
            <consortium name="RefSeq"/>
        </authorList>
    </citation>
    <scope>IDENTIFICATION</scope>
</reference>
<feature type="region of interest" description="Disordered" evidence="1">
    <location>
        <begin position="1276"/>
        <end position="1304"/>
    </location>
</feature>
<dbReference type="Pfam" id="PF13768">
    <property type="entry name" value="VWA_3"/>
    <property type="match status" value="3"/>
</dbReference>
<dbReference type="PANTHER" id="PTHR46478:SF1">
    <property type="entry name" value="VON WILLEBRAND FACTOR A DOMAIN-CONTAINING PROTEIN 3A"/>
    <property type="match status" value="1"/>
</dbReference>
<gene>
    <name evidence="4" type="primary">LOC101862955</name>
</gene>
<dbReference type="Gene3D" id="3.40.50.410">
    <property type="entry name" value="von Willebrand factor, type A domain"/>
    <property type="match status" value="3"/>
</dbReference>